<dbReference type="Proteomes" id="UP000315145">
    <property type="component" value="Unassembled WGS sequence"/>
</dbReference>
<dbReference type="InterPro" id="IPR026444">
    <property type="entry name" value="Secre_tail"/>
</dbReference>
<proteinExistence type="predicted"/>
<reference evidence="4 7" key="1">
    <citation type="journal article" date="2015" name="Int. J. Syst. Evol. Microbiol.">
        <title>Algibacter amylolyticus sp. nov., isolated from intertidal sediment.</title>
        <authorList>
            <person name="Zhang D.C."/>
            <person name="Wu J."/>
            <person name="Neuner K."/>
            <person name="Yao J."/>
            <person name="Margesin R."/>
        </authorList>
    </citation>
    <scope>NUCLEOTIDE SEQUENCE [LARGE SCALE GENOMIC DNA]</scope>
    <source>
        <strain evidence="4 7">RU-4-M-4</strain>
    </source>
</reference>
<reference evidence="4" key="3">
    <citation type="submission" date="2019-09" db="EMBL/GenBank/DDBJ databases">
        <authorList>
            <person name="Zhang D.-C."/>
        </authorList>
    </citation>
    <scope>NUCLEOTIDE SEQUENCE</scope>
    <source>
        <strain evidence="4">RU-4-M-4</strain>
    </source>
</reference>
<name>A0A5M7B6T4_9FLAO</name>
<keyword evidence="6" id="KW-1185">Reference proteome</keyword>
<evidence type="ECO:0000313" key="6">
    <source>
        <dbReference type="Proteomes" id="UP000315145"/>
    </source>
</evidence>
<sequence length="245" mass="26489">MKIKTLLFTAVLSTTALFSGAFAQSIILQSEDNSELHGANITIEDNEAKNIGFIASGDWARYDNVDLTNIVAFSAHLASNKTGDQTVTMHLDDGVNGTGVPGTAIASVTANGKTGWQNYVETENGMLSQSVTGSQTVYFVFTFGGQFNIDLFTLKDAASLSVADKIKEGKIGYYPNPVNEALTIAMPTADYRQYTILDVTGKVIKKEVIQSGVRKVELNVSDLSKGVYLMNLEGTKNSTFKFIKE</sequence>
<protein>
    <submittedName>
        <fullName evidence="4">Carbohydrate-binding protein</fullName>
    </submittedName>
</protein>
<organism evidence="4 7">
    <name type="scientific">Algibacter amylolyticus</name>
    <dbReference type="NCBI Taxonomy" id="1608400"/>
    <lineage>
        <taxon>Bacteria</taxon>
        <taxon>Pseudomonadati</taxon>
        <taxon>Bacteroidota</taxon>
        <taxon>Flavobacteriia</taxon>
        <taxon>Flavobacteriales</taxon>
        <taxon>Flavobacteriaceae</taxon>
        <taxon>Algibacter</taxon>
    </lineage>
</organism>
<evidence type="ECO:0000313" key="4">
    <source>
        <dbReference type="EMBL" id="KAA5825213.1"/>
    </source>
</evidence>
<feature type="domain" description="CBM6" evidence="3">
    <location>
        <begin position="26"/>
        <end position="155"/>
    </location>
</feature>
<dbReference type="Proteomes" id="UP000322315">
    <property type="component" value="Unassembled WGS sequence"/>
</dbReference>
<evidence type="ECO:0000259" key="3">
    <source>
        <dbReference type="PROSITE" id="PS51175"/>
    </source>
</evidence>
<dbReference type="InterPro" id="IPR005084">
    <property type="entry name" value="CBM6"/>
</dbReference>
<dbReference type="EMBL" id="VWRS01000004">
    <property type="protein sequence ID" value="KAA5825213.1"/>
    <property type="molecule type" value="Genomic_DNA"/>
</dbReference>
<dbReference type="GO" id="GO:0030246">
    <property type="term" value="F:carbohydrate binding"/>
    <property type="evidence" value="ECO:0007669"/>
    <property type="project" value="InterPro"/>
</dbReference>
<evidence type="ECO:0000313" key="5">
    <source>
        <dbReference type="EMBL" id="TSJ77707.1"/>
    </source>
</evidence>
<dbReference type="CDD" id="cd04084">
    <property type="entry name" value="CBM6_xylanase-like"/>
    <property type="match status" value="1"/>
</dbReference>
<dbReference type="Pfam" id="PF03422">
    <property type="entry name" value="CBM_6"/>
    <property type="match status" value="1"/>
</dbReference>
<dbReference type="SUPFAM" id="SSF49785">
    <property type="entry name" value="Galactose-binding domain-like"/>
    <property type="match status" value="1"/>
</dbReference>
<accession>A0A5M7B6T4</accession>
<dbReference type="SMART" id="SM00606">
    <property type="entry name" value="CBD_IV"/>
    <property type="match status" value="1"/>
</dbReference>
<evidence type="ECO:0000256" key="1">
    <source>
        <dbReference type="ARBA" id="ARBA00022729"/>
    </source>
</evidence>
<dbReference type="RefSeq" id="WP_144116245.1">
    <property type="nucleotide sequence ID" value="NZ_JACHGE010000005.1"/>
</dbReference>
<keyword evidence="1 2" id="KW-0732">Signal</keyword>
<dbReference type="InterPro" id="IPR006584">
    <property type="entry name" value="Cellulose-bd_IV"/>
</dbReference>
<feature type="signal peptide" evidence="2">
    <location>
        <begin position="1"/>
        <end position="23"/>
    </location>
</feature>
<dbReference type="InterPro" id="IPR008979">
    <property type="entry name" value="Galactose-bd-like_sf"/>
</dbReference>
<gene>
    <name evidence="4" type="ORF">F2B50_08475</name>
    <name evidence="5" type="ORF">FPF71_08475</name>
</gene>
<comment type="caution">
    <text evidence="4">The sequence shown here is derived from an EMBL/GenBank/DDBJ whole genome shotgun (WGS) entry which is preliminary data.</text>
</comment>
<dbReference type="Pfam" id="PF18962">
    <property type="entry name" value="Por_Secre_tail"/>
    <property type="match status" value="1"/>
</dbReference>
<dbReference type="AlphaFoldDB" id="A0A5M7B6T4"/>
<feature type="chain" id="PRO_5024385054" evidence="2">
    <location>
        <begin position="24"/>
        <end position="245"/>
    </location>
</feature>
<reference evidence="5 6" key="2">
    <citation type="submission" date="2019-07" db="EMBL/GenBank/DDBJ databases">
        <title>Algibacter marinivivus sp. nov., isolated from the surface of a marine red alga.</title>
        <authorList>
            <person name="Zhong X."/>
            <person name="Xu W."/>
            <person name="Zhang Y."/>
            <person name="Zhang Q."/>
            <person name="Du Z."/>
        </authorList>
    </citation>
    <scope>NUCLEOTIDE SEQUENCE [LARGE SCALE GENOMIC DNA]</scope>
    <source>
        <strain evidence="5 6">RU-4-M-4</strain>
    </source>
</reference>
<evidence type="ECO:0000313" key="7">
    <source>
        <dbReference type="Proteomes" id="UP000322315"/>
    </source>
</evidence>
<evidence type="ECO:0000256" key="2">
    <source>
        <dbReference type="SAM" id="SignalP"/>
    </source>
</evidence>
<dbReference type="EMBL" id="VMBF01000004">
    <property type="protein sequence ID" value="TSJ77707.1"/>
    <property type="molecule type" value="Genomic_DNA"/>
</dbReference>
<dbReference type="Gene3D" id="2.60.120.260">
    <property type="entry name" value="Galactose-binding domain-like"/>
    <property type="match status" value="1"/>
</dbReference>
<dbReference type="PROSITE" id="PS51175">
    <property type="entry name" value="CBM6"/>
    <property type="match status" value="1"/>
</dbReference>
<dbReference type="NCBIfam" id="TIGR04183">
    <property type="entry name" value="Por_Secre_tail"/>
    <property type="match status" value="1"/>
</dbReference>
<dbReference type="OrthoDB" id="1401747at2"/>